<sequence>MASFITEFKRMIKTGEINSNTLSPILNLDEAQQQAMIEQLALAPDTIAYDILFFLMNTMGPTHPLRPRLYQLTLDRAHINFKFSLILINHTNPERPGPIIHLIKHILSKETDTDLLKEIFRAAGRLGMEFFVDDLAEFVFYNDLELRKEAVTAMERIGTNKAVQRLEQIAKTDKCDLDVLDALAFLKGKRKAISIHPSRKSPKPSRSGPSQPITPKPVPIESAPPHPTTSHPATSHQDPYKNNVRLLASPHIEDRFNAFDYFSDKSPEVAEALHDNLNTQTPDLLENLLILIGRTIPRESLGDLLTLTEKKDLKNSIRFSLYTALSHYPGLESTAPIVKAVTDPAVFVSMAAIRALDTHCSDYVVAEIRKKIESGTTAGETLTTTILDTCASRLIDALMASDTFSYISSNYLESSAPLRAIDTWISILENRKQTATAKKLARIRESRSRADQPVVVVIHQSAPYTDVVSKLIHGCGFCARTFSAPQEAFEFIVSEKPAGIITDFFVRQMRITDLAVEIRELYPAEEVPLMISSLQQHLDKSHLALMLKTYGINGFWEFPPKPGRLKALTG</sequence>
<proteinExistence type="predicted"/>
<dbReference type="InterPro" id="IPR011006">
    <property type="entry name" value="CheY-like_superfamily"/>
</dbReference>
<evidence type="ECO:0000313" key="2">
    <source>
        <dbReference type="EMBL" id="NWH04404.1"/>
    </source>
</evidence>
<feature type="compositionally biased region" description="Pro residues" evidence="1">
    <location>
        <begin position="212"/>
        <end position="227"/>
    </location>
</feature>
<gene>
    <name evidence="2" type="ORF">HXW94_05270</name>
</gene>
<feature type="compositionally biased region" description="Basic residues" evidence="1">
    <location>
        <begin position="194"/>
        <end position="203"/>
    </location>
</feature>
<accession>A0A850SSM9</accession>
<comment type="caution">
    <text evidence="2">The sequence shown here is derived from an EMBL/GenBank/DDBJ whole genome shotgun (WGS) entry which is preliminary data.</text>
</comment>
<reference evidence="2 3" key="1">
    <citation type="submission" date="2020-06" db="EMBL/GenBank/DDBJ databases">
        <title>High-quality draft genome of sulfate reducer Desulfobacter latus type strain AcrS2 isolated from marine sediment.</title>
        <authorList>
            <person name="Hoppe M."/>
            <person name="Larsen C.K."/>
            <person name="Marshall I.P.G."/>
            <person name="Schramm A."/>
            <person name="Marietou A.G."/>
        </authorList>
    </citation>
    <scope>NUCLEOTIDE SEQUENCE [LARGE SCALE GENOMIC DNA]</scope>
    <source>
        <strain evidence="2 3">AcRS2</strain>
    </source>
</reference>
<dbReference type="SUPFAM" id="SSF52172">
    <property type="entry name" value="CheY-like"/>
    <property type="match status" value="1"/>
</dbReference>
<dbReference type="EMBL" id="JACADJ010000011">
    <property type="protein sequence ID" value="NWH04404.1"/>
    <property type="molecule type" value="Genomic_DNA"/>
</dbReference>
<dbReference type="AlphaFoldDB" id="A0A850SSM9"/>
<feature type="region of interest" description="Disordered" evidence="1">
    <location>
        <begin position="194"/>
        <end position="240"/>
    </location>
</feature>
<dbReference type="InterPro" id="IPR016024">
    <property type="entry name" value="ARM-type_fold"/>
</dbReference>
<evidence type="ECO:0000313" key="3">
    <source>
        <dbReference type="Proteomes" id="UP000553343"/>
    </source>
</evidence>
<organism evidence="2 3">
    <name type="scientific">Desulfobacter latus</name>
    <dbReference type="NCBI Taxonomy" id="2292"/>
    <lineage>
        <taxon>Bacteria</taxon>
        <taxon>Pseudomonadati</taxon>
        <taxon>Thermodesulfobacteriota</taxon>
        <taxon>Desulfobacteria</taxon>
        <taxon>Desulfobacterales</taxon>
        <taxon>Desulfobacteraceae</taxon>
        <taxon>Desulfobacter</taxon>
    </lineage>
</organism>
<name>A0A850SSM9_9BACT</name>
<dbReference type="SUPFAM" id="SSF48371">
    <property type="entry name" value="ARM repeat"/>
    <property type="match status" value="1"/>
</dbReference>
<evidence type="ECO:0000256" key="1">
    <source>
        <dbReference type="SAM" id="MobiDB-lite"/>
    </source>
</evidence>
<dbReference type="Proteomes" id="UP000553343">
    <property type="component" value="Unassembled WGS sequence"/>
</dbReference>
<dbReference type="RefSeq" id="WP_178365859.1">
    <property type="nucleotide sequence ID" value="NZ_JACADJ010000011.1"/>
</dbReference>
<keyword evidence="3" id="KW-1185">Reference proteome</keyword>
<protein>
    <submittedName>
        <fullName evidence="2">HEAT repeat domain-containing protein</fullName>
    </submittedName>
</protein>
<dbReference type="Gene3D" id="3.40.50.2300">
    <property type="match status" value="1"/>
</dbReference>